<dbReference type="GO" id="GO:0048038">
    <property type="term" value="F:quinone binding"/>
    <property type="evidence" value="ECO:0007669"/>
    <property type="project" value="UniProtKB-KW"/>
</dbReference>
<comment type="subcellular location">
    <subcellularLocation>
        <location evidence="6">Cellular thylakoid membrane</location>
        <topology evidence="6">Peripheral membrane protein</topology>
        <orientation evidence="6">Cytoplasmic side</orientation>
    </subcellularLocation>
</comment>
<keyword evidence="3 6" id="KW-0874">Quinone</keyword>
<dbReference type="GO" id="GO:0019684">
    <property type="term" value="P:photosynthesis, light reaction"/>
    <property type="evidence" value="ECO:0007669"/>
    <property type="project" value="UniProtKB-UniRule"/>
</dbReference>
<dbReference type="InterPro" id="IPR022885">
    <property type="entry name" value="NDH1_su_D/H"/>
</dbReference>
<evidence type="ECO:0000259" key="8">
    <source>
        <dbReference type="Pfam" id="PF00346"/>
    </source>
</evidence>
<dbReference type="EC" id="7.1.1.-" evidence="6"/>
<accession>A0A2T1G2C2</accession>
<evidence type="ECO:0000256" key="6">
    <source>
        <dbReference type="HAMAP-Rule" id="MF_01358"/>
    </source>
</evidence>
<gene>
    <name evidence="6" type="primary">ndhH</name>
    <name evidence="9" type="ORF">C7B77_21660</name>
</gene>
<keyword evidence="4 6" id="KW-1278">Translocase</keyword>
<evidence type="ECO:0000256" key="7">
    <source>
        <dbReference type="RuleBase" id="RU003685"/>
    </source>
</evidence>
<evidence type="ECO:0000313" key="9">
    <source>
        <dbReference type="EMBL" id="PSB51387.1"/>
    </source>
</evidence>
<protein>
    <recommendedName>
        <fullName evidence="6">NAD(P)H-quinone oxidoreductase subunit H</fullName>
        <ecNumber evidence="6">7.1.1.-</ecNumber>
    </recommendedName>
    <alternativeName>
        <fullName evidence="6">NAD(P)H dehydrogenase, subunit H</fullName>
    </alternativeName>
    <alternativeName>
        <fullName evidence="6">NADH-plastoquinone oxidoreductase subunit H</fullName>
    </alternativeName>
    <alternativeName>
        <fullName evidence="6">NDH-1 subunit H</fullName>
        <shortName evidence="6">NDH-H</shortName>
    </alternativeName>
</protein>
<comment type="catalytic activity">
    <reaction evidence="6">
        <text>a plastoquinone + NADPH + (n+1) H(+)(in) = a plastoquinol + NADP(+) + n H(+)(out)</text>
        <dbReference type="Rhea" id="RHEA:42612"/>
        <dbReference type="Rhea" id="RHEA-COMP:9561"/>
        <dbReference type="Rhea" id="RHEA-COMP:9562"/>
        <dbReference type="ChEBI" id="CHEBI:15378"/>
        <dbReference type="ChEBI" id="CHEBI:17757"/>
        <dbReference type="ChEBI" id="CHEBI:57783"/>
        <dbReference type="ChEBI" id="CHEBI:58349"/>
        <dbReference type="ChEBI" id="CHEBI:62192"/>
    </reaction>
</comment>
<dbReference type="GO" id="GO:0051287">
    <property type="term" value="F:NAD binding"/>
    <property type="evidence" value="ECO:0007669"/>
    <property type="project" value="InterPro"/>
</dbReference>
<dbReference type="NCBIfam" id="TIGR01962">
    <property type="entry name" value="NuoD"/>
    <property type="match status" value="1"/>
</dbReference>
<evidence type="ECO:0000313" key="10">
    <source>
        <dbReference type="Proteomes" id="UP000238937"/>
    </source>
</evidence>
<evidence type="ECO:0000256" key="3">
    <source>
        <dbReference type="ARBA" id="ARBA00022719"/>
    </source>
</evidence>
<dbReference type="HAMAP" id="MF_01358">
    <property type="entry name" value="NDH1_NuoD"/>
    <property type="match status" value="1"/>
</dbReference>
<keyword evidence="2 6" id="KW-0813">Transport</keyword>
<proteinExistence type="inferred from homology"/>
<dbReference type="InterPro" id="IPR029014">
    <property type="entry name" value="NiFe-Hase_large"/>
</dbReference>
<dbReference type="NCBIfam" id="NF005649">
    <property type="entry name" value="PRK07415.1"/>
    <property type="match status" value="1"/>
</dbReference>
<dbReference type="Proteomes" id="UP000238937">
    <property type="component" value="Unassembled WGS sequence"/>
</dbReference>
<keyword evidence="6" id="KW-0521">NADP</keyword>
<dbReference type="PANTHER" id="PTHR11993:SF10">
    <property type="entry name" value="NADH DEHYDROGENASE [UBIQUINONE] IRON-SULFUR PROTEIN 2, MITOCHONDRIAL"/>
    <property type="match status" value="1"/>
</dbReference>
<dbReference type="SUPFAM" id="SSF56762">
    <property type="entry name" value="HydB/Nqo4-like"/>
    <property type="match status" value="1"/>
</dbReference>
<comment type="subunit">
    <text evidence="6">NDH-1 can be composed of about 15 different subunits; different subcomplexes with different compositions have been identified which probably have different functions.</text>
</comment>
<keyword evidence="6" id="KW-0793">Thylakoid</keyword>
<dbReference type="OrthoDB" id="9801496at2"/>
<reference evidence="9 10" key="1">
    <citation type="submission" date="2018-03" db="EMBL/GenBank/DDBJ databases">
        <title>The ancient ancestry and fast evolution of plastids.</title>
        <authorList>
            <person name="Moore K.R."/>
            <person name="Magnabosco C."/>
            <person name="Momper L."/>
            <person name="Gold D.A."/>
            <person name="Bosak T."/>
            <person name="Fournier G.P."/>
        </authorList>
    </citation>
    <scope>NUCLEOTIDE SEQUENCE [LARGE SCALE GENOMIC DNA]</scope>
    <source>
        <strain evidence="9 10">CCALA 037</strain>
    </source>
</reference>
<comment type="function">
    <text evidence="6">NDH-1 shuttles electrons from an unknown electron donor, via FMN and iron-sulfur (Fe-S) centers, to quinones in the respiratory and/or the photosynthetic chain. The immediate electron acceptor for the enzyme in this species is believed to be plastoquinone. Couples the redox reaction to proton translocation, and thus conserves the redox energy in a proton gradient. Cyanobacterial NDH-1 also plays a role in inorganic carbon-concentration.</text>
</comment>
<dbReference type="InterPro" id="IPR001135">
    <property type="entry name" value="NADH_Q_OxRdtase_suD"/>
</dbReference>
<dbReference type="EMBL" id="PVWO01000360">
    <property type="protein sequence ID" value="PSB51387.1"/>
    <property type="molecule type" value="Genomic_DNA"/>
</dbReference>
<dbReference type="GO" id="GO:0031676">
    <property type="term" value="C:plasma membrane-derived thylakoid membrane"/>
    <property type="evidence" value="ECO:0007669"/>
    <property type="project" value="UniProtKB-SubCell"/>
</dbReference>
<dbReference type="Pfam" id="PF00346">
    <property type="entry name" value="Complex1_49kDa"/>
    <property type="match status" value="1"/>
</dbReference>
<keyword evidence="6" id="KW-0472">Membrane</keyword>
<keyword evidence="6" id="KW-0618">Plastoquinone</keyword>
<comment type="catalytic activity">
    <reaction evidence="6">
        <text>a plastoquinone + NADH + (n+1) H(+)(in) = a plastoquinol + NAD(+) + n H(+)(out)</text>
        <dbReference type="Rhea" id="RHEA:42608"/>
        <dbReference type="Rhea" id="RHEA-COMP:9561"/>
        <dbReference type="Rhea" id="RHEA-COMP:9562"/>
        <dbReference type="ChEBI" id="CHEBI:15378"/>
        <dbReference type="ChEBI" id="CHEBI:17757"/>
        <dbReference type="ChEBI" id="CHEBI:57540"/>
        <dbReference type="ChEBI" id="CHEBI:57945"/>
        <dbReference type="ChEBI" id="CHEBI:62192"/>
    </reaction>
</comment>
<comment type="caution">
    <text evidence="9">The sequence shown here is derived from an EMBL/GenBank/DDBJ whole genome shotgun (WGS) entry which is preliminary data.</text>
</comment>
<keyword evidence="5 6" id="KW-0520">NAD</keyword>
<dbReference type="GO" id="GO:0016655">
    <property type="term" value="F:oxidoreductase activity, acting on NAD(P)H, quinone or similar compound as acceptor"/>
    <property type="evidence" value="ECO:0007669"/>
    <property type="project" value="UniProtKB-UniRule"/>
</dbReference>
<dbReference type="AlphaFoldDB" id="A0A2T1G2C2"/>
<comment type="similarity">
    <text evidence="1 6 7">Belongs to the complex I 49 kDa subunit family.</text>
</comment>
<dbReference type="NCBIfam" id="NF004739">
    <property type="entry name" value="PRK06075.1"/>
    <property type="match status" value="1"/>
</dbReference>
<dbReference type="PANTHER" id="PTHR11993">
    <property type="entry name" value="NADH-UBIQUINONE OXIDOREDUCTASE 49 KDA SUBUNIT"/>
    <property type="match status" value="1"/>
</dbReference>
<evidence type="ECO:0000256" key="1">
    <source>
        <dbReference type="ARBA" id="ARBA00005769"/>
    </source>
</evidence>
<dbReference type="Gene3D" id="1.10.645.10">
    <property type="entry name" value="Cytochrome-c3 Hydrogenase, chain B"/>
    <property type="match status" value="1"/>
</dbReference>
<evidence type="ECO:0000256" key="4">
    <source>
        <dbReference type="ARBA" id="ARBA00022967"/>
    </source>
</evidence>
<organism evidence="9 10">
    <name type="scientific">Chamaesiphon polymorphus CCALA 037</name>
    <dbReference type="NCBI Taxonomy" id="2107692"/>
    <lineage>
        <taxon>Bacteria</taxon>
        <taxon>Bacillati</taxon>
        <taxon>Cyanobacteriota</taxon>
        <taxon>Cyanophyceae</taxon>
        <taxon>Gomontiellales</taxon>
        <taxon>Chamaesiphonaceae</taxon>
        <taxon>Chamaesiphon</taxon>
    </lineage>
</organism>
<feature type="domain" description="NADH-quinone oxidoreductase subunit D" evidence="8">
    <location>
        <begin position="124"/>
        <end position="394"/>
    </location>
</feature>
<name>A0A2T1G2C2_9CYAN</name>
<dbReference type="RefSeq" id="WP_106309739.1">
    <property type="nucleotide sequence ID" value="NZ_PVWO01000360.1"/>
</dbReference>
<keyword evidence="10" id="KW-1185">Reference proteome</keyword>
<dbReference type="InterPro" id="IPR014029">
    <property type="entry name" value="NADH_UbQ_OxRdtase_49kDa_CS"/>
</dbReference>
<dbReference type="PROSITE" id="PS00535">
    <property type="entry name" value="COMPLEX1_49K"/>
    <property type="match status" value="1"/>
</dbReference>
<sequence>MAQLETKTEPMVLNMGPHHPSMHGCFRIIVTLDGEDVVDCEPVIGYLHRGMEKIAENRTNLMYVPYVSRWDYAAGMFNEAVTVNAVEKLANISVPKRASYIRMIMLELNRIANHLLWLGPFMLDVGAGTPLFYIFREREMIYDLWEAATGYRMVNNNYFRVGGVAVDLPHGWLAKCADFCNYFAPKVDEYERLITDNPIFRRRVEGVGTISREMAISWGLSGPMLRASGVKWDLRKVDSYERYDELDWEIQSETAGDCLARYLVRMAEMRESVKIILQAIDRIPGGAYESLEANRLAAGVKSEWDGFDYQYISKKIAPTFKIPSGEHYVRVESGKGELGIFIIGDDNIFPWRWKIRSADFNNLSILPYLLKGVKVADIVVILGSIDIIMGSVDR</sequence>
<evidence type="ECO:0000256" key="2">
    <source>
        <dbReference type="ARBA" id="ARBA00022448"/>
    </source>
</evidence>
<evidence type="ECO:0000256" key="5">
    <source>
        <dbReference type="ARBA" id="ARBA00023027"/>
    </source>
</evidence>